<dbReference type="PANTHER" id="PTHR14140">
    <property type="entry name" value="E3 UBIQUITIN-PROTEIN LIGASE UHRF-RELATED"/>
    <property type="match status" value="1"/>
</dbReference>
<feature type="region of interest" description="Disordered" evidence="3">
    <location>
        <begin position="434"/>
        <end position="473"/>
    </location>
</feature>
<feature type="domain" description="YDG" evidence="4">
    <location>
        <begin position="76"/>
        <end position="207"/>
    </location>
</feature>
<dbReference type="KEGG" id="ccin:107270814"/>
<keyword evidence="5" id="KW-1185">Reference proteome</keyword>
<feature type="compositionally biased region" description="Basic and acidic residues" evidence="3">
    <location>
        <begin position="436"/>
        <end position="447"/>
    </location>
</feature>
<accession>A0AAJ7FPA2</accession>
<feature type="compositionally biased region" description="Basic and acidic residues" evidence="3">
    <location>
        <begin position="941"/>
        <end position="953"/>
    </location>
</feature>
<evidence type="ECO:0000256" key="1">
    <source>
        <dbReference type="ARBA" id="ARBA00023242"/>
    </source>
</evidence>
<feature type="region of interest" description="Disordered" evidence="3">
    <location>
        <begin position="212"/>
        <end position="243"/>
    </location>
</feature>
<dbReference type="Proteomes" id="UP000694920">
    <property type="component" value="Unplaced"/>
</dbReference>
<feature type="compositionally biased region" description="Basic residues" evidence="3">
    <location>
        <begin position="1321"/>
        <end position="1330"/>
    </location>
</feature>
<dbReference type="GO" id="GO:0005634">
    <property type="term" value="C:nucleus"/>
    <property type="evidence" value="ECO:0007669"/>
    <property type="project" value="UniProtKB-SubCell"/>
</dbReference>
<feature type="region of interest" description="Disordered" evidence="3">
    <location>
        <begin position="490"/>
        <end position="521"/>
    </location>
</feature>
<name>A0AAJ7FPA2_CEPCN</name>
<dbReference type="SUPFAM" id="SSF88697">
    <property type="entry name" value="PUA domain-like"/>
    <property type="match status" value="1"/>
</dbReference>
<dbReference type="GO" id="GO:0061630">
    <property type="term" value="F:ubiquitin protein ligase activity"/>
    <property type="evidence" value="ECO:0007669"/>
    <property type="project" value="TreeGrafter"/>
</dbReference>
<gene>
    <name evidence="6" type="primary">LOC107270814</name>
</gene>
<dbReference type="InterPro" id="IPR015947">
    <property type="entry name" value="PUA-like_sf"/>
</dbReference>
<keyword evidence="1 2" id="KW-0539">Nucleus</keyword>
<evidence type="ECO:0000256" key="2">
    <source>
        <dbReference type="PROSITE-ProRule" id="PRU00358"/>
    </source>
</evidence>
<organism evidence="5 6">
    <name type="scientific">Cephus cinctus</name>
    <name type="common">Wheat stem sawfly</name>
    <dbReference type="NCBI Taxonomy" id="211228"/>
    <lineage>
        <taxon>Eukaryota</taxon>
        <taxon>Metazoa</taxon>
        <taxon>Ecdysozoa</taxon>
        <taxon>Arthropoda</taxon>
        <taxon>Hexapoda</taxon>
        <taxon>Insecta</taxon>
        <taxon>Pterygota</taxon>
        <taxon>Neoptera</taxon>
        <taxon>Endopterygota</taxon>
        <taxon>Hymenoptera</taxon>
        <taxon>Cephoidea</taxon>
        <taxon>Cephidae</taxon>
        <taxon>Cephus</taxon>
    </lineage>
</organism>
<evidence type="ECO:0000313" key="5">
    <source>
        <dbReference type="Proteomes" id="UP000694920"/>
    </source>
</evidence>
<feature type="compositionally biased region" description="Basic and acidic residues" evidence="3">
    <location>
        <begin position="1010"/>
        <end position="1026"/>
    </location>
</feature>
<protein>
    <submittedName>
        <fullName evidence="6">Uncharacterized protein LOC107270814</fullName>
    </submittedName>
</protein>
<dbReference type="GeneID" id="107270814"/>
<feature type="compositionally biased region" description="Basic and acidic residues" evidence="3">
    <location>
        <begin position="971"/>
        <end position="981"/>
    </location>
</feature>
<dbReference type="GO" id="GO:0016567">
    <property type="term" value="P:protein ubiquitination"/>
    <property type="evidence" value="ECO:0007669"/>
    <property type="project" value="TreeGrafter"/>
</dbReference>
<sequence length="1362" mass="154443">MAKGSTGLKHRANTYEENTNYLRELTARNELDSRSPEEFNRLFVKLNAKNAEKLTKHMRTSVMSWHNKTGAERLYGPIPGFPPGSWWGIRMDCSRDRVHDPFSATIQEGPVGAISICISHSNEDVDVDNGDTLTFTGAEYGQKESQNDSLILSYQNQIPIRIVRGYSLSNKFAPKTGYRYDGLYMVVAHWLGTSTDSKEVHKFALKRISNQEPSPWKNRFSPTSRRSLPDISKRSEATPKSSKKILTRSVYSISESTMPEPKRGMCSVAEKRKINYEKDSAVSSSTENVCSITPAKIVSDDHRNVHESIIVSRRVSKKLGNSTDLTMESGSSVVSSNDSLVSNANASYDLTSKAASSKLQNTNISIRTDLYDSSHNLQQDTKKVASTFCRVFKPAAMCRRVDTYTDSESASSYSEKVDAYVRLDILRLPKKSNSIDQEKTSEREDSKQTALKVADSSTQNTVPKTLRTKESTQQTELVLRASSMECSGEITDVSDDEEFPSDAIASSTMTKQIPKRGNIHTDSNEEMLSVVNTNLNDVTTVQYNMKNTYRIEHSYAKPSYRQICDVIGALPENVSVERVKRIMLPSDRISERMSSPKRRSIESPTSSRNSQVSMDEASKNFESIESLTPDKILNLIVKEKYHPMAKLLIGSMIGVGTGETAILKAYDALISQNCKTANDSSSATDKTVSKTIQRLSERVINKKVAKNLNYHQEMSEFESSDLSVGQRTRRLTRHYKSDLDNSTRRILRRKIHDTLEINDKRSLTRKKNNTRLRIIRGTPFQSDTRGRFRAIRQNIDRTRHNVRERDSKAEVERDKRILRTELPGSVPNFEVIREDRLRESDRISQIRLRNIRSNEGTATSSRSQNILLTKTAPSVGGNKKRKPMRRKRRGEIANLVIDANISPKIRGPRTRRLRLISTRTRPNDKPVNAKSCTGRPNKVSVEQKRVMRSDPLSRSKRTNGGNTNTRRMQHRNMERKRLIDRKLKKVRRTRVEQSKSQSTRNMEMGRLLRSRRDTRSSQNSIRKESSVRQTTKSPDRSNEKSTKPKMVNATTQCSLLCHPTMDFSLQVDTTTVVDEPDSQNVQEGQETVKIEIIDLEEVKSETYEEDATYDEDTHYTDDRVCALDVAQTSYPGISSQIGSTAPAVSHQLNPDCQSPESAEVISNQAGISEKLLQHICDRPSAFVAVNSEDVSMKIARLKSIGFRPINTSLSPVSDRYTNTSSNYHPTDSPQLASNSAVAKRAVNEEYEKYTSEENNVVGYMDEELCYQDIEDEDDCRALKRALIEEVTTTKMETVEVPVKRVKESSDESEFEESTRWESRSKNTRLRKRKGKSDVLPSEEDPDAPWHGWRKIISNEQTQWVGW</sequence>
<feature type="region of interest" description="Disordered" evidence="3">
    <location>
        <begin position="1211"/>
        <end position="1233"/>
    </location>
</feature>
<feature type="compositionally biased region" description="Basic and acidic residues" evidence="3">
    <location>
        <begin position="1033"/>
        <end position="1042"/>
    </location>
</feature>
<dbReference type="RefSeq" id="XP_015601626.1">
    <property type="nucleotide sequence ID" value="XM_015746140.2"/>
</dbReference>
<dbReference type="SMART" id="SM00466">
    <property type="entry name" value="SRA"/>
    <property type="match status" value="1"/>
</dbReference>
<dbReference type="InterPro" id="IPR003105">
    <property type="entry name" value="SRA_YDG"/>
</dbReference>
<dbReference type="InterPro" id="IPR036987">
    <property type="entry name" value="SRA-YDG_sf"/>
</dbReference>
<evidence type="ECO:0000256" key="3">
    <source>
        <dbReference type="SAM" id="MobiDB-lite"/>
    </source>
</evidence>
<dbReference type="Gene3D" id="2.30.280.10">
    <property type="entry name" value="SRA-YDG"/>
    <property type="match status" value="1"/>
</dbReference>
<reference evidence="6" key="1">
    <citation type="submission" date="2025-08" db="UniProtKB">
        <authorList>
            <consortium name="RefSeq"/>
        </authorList>
    </citation>
    <scope>IDENTIFICATION</scope>
</reference>
<feature type="region of interest" description="Disordered" evidence="3">
    <location>
        <begin position="1300"/>
        <end position="1348"/>
    </location>
</feature>
<feature type="compositionally biased region" description="Polar residues" evidence="3">
    <location>
        <begin position="602"/>
        <end position="613"/>
    </location>
</feature>
<dbReference type="PANTHER" id="PTHR14140:SF27">
    <property type="entry name" value="OS04G0289800 PROTEIN"/>
    <property type="match status" value="1"/>
</dbReference>
<comment type="subcellular location">
    <subcellularLocation>
        <location evidence="2">Nucleus</location>
    </subcellularLocation>
</comment>
<dbReference type="Pfam" id="PF02182">
    <property type="entry name" value="SAD_SRA"/>
    <property type="match status" value="1"/>
</dbReference>
<evidence type="ECO:0000313" key="6">
    <source>
        <dbReference type="RefSeq" id="XP_015601626.1"/>
    </source>
</evidence>
<feature type="region of interest" description="Disordered" evidence="3">
    <location>
        <begin position="587"/>
        <end position="617"/>
    </location>
</feature>
<dbReference type="GO" id="GO:0044027">
    <property type="term" value="P:negative regulation of gene expression via chromosomal CpG island methylation"/>
    <property type="evidence" value="ECO:0007669"/>
    <property type="project" value="TreeGrafter"/>
</dbReference>
<dbReference type="PROSITE" id="PS51015">
    <property type="entry name" value="YDG"/>
    <property type="match status" value="1"/>
</dbReference>
<dbReference type="InterPro" id="IPR045134">
    <property type="entry name" value="UHRF1/2-like"/>
</dbReference>
<feature type="region of interest" description="Disordered" evidence="3">
    <location>
        <begin position="921"/>
        <end position="1047"/>
    </location>
</feature>
<evidence type="ECO:0000259" key="4">
    <source>
        <dbReference type="PROSITE" id="PS51015"/>
    </source>
</evidence>
<proteinExistence type="predicted"/>
<feature type="compositionally biased region" description="Basic and acidic residues" evidence="3">
    <location>
        <begin position="227"/>
        <end position="237"/>
    </location>
</feature>